<dbReference type="STRING" id="1513271.XM47_02450"/>
<dbReference type="Proteomes" id="UP000037600">
    <property type="component" value="Unassembled WGS sequence"/>
</dbReference>
<dbReference type="InterPro" id="IPR023202">
    <property type="entry name" value="YejL_sf"/>
</dbReference>
<organism evidence="1 2">
    <name type="scientific">Catenovulum maritimum</name>
    <dbReference type="NCBI Taxonomy" id="1513271"/>
    <lineage>
        <taxon>Bacteria</taxon>
        <taxon>Pseudomonadati</taxon>
        <taxon>Pseudomonadota</taxon>
        <taxon>Gammaproteobacteria</taxon>
        <taxon>Alteromonadales</taxon>
        <taxon>Alteromonadaceae</taxon>
        <taxon>Catenovulum</taxon>
    </lineage>
</organism>
<keyword evidence="2" id="KW-1185">Reference proteome</keyword>
<gene>
    <name evidence="1" type="ORF">XM47_02450</name>
</gene>
<dbReference type="Gene3D" id="1.10.3390.10">
    <property type="entry name" value="YejL-like"/>
    <property type="match status" value="1"/>
</dbReference>
<dbReference type="SUPFAM" id="SSF158651">
    <property type="entry name" value="YejL-like"/>
    <property type="match status" value="1"/>
</dbReference>
<dbReference type="Pfam" id="PF07208">
    <property type="entry name" value="DUF1414"/>
    <property type="match status" value="1"/>
</dbReference>
<evidence type="ECO:0000313" key="1">
    <source>
        <dbReference type="EMBL" id="KMT66972.1"/>
    </source>
</evidence>
<dbReference type="AlphaFoldDB" id="A0A0J8GW31"/>
<evidence type="ECO:0000313" key="2">
    <source>
        <dbReference type="Proteomes" id="UP000037600"/>
    </source>
</evidence>
<sequence>MAQNSKYQIQDIDTVVSAIKVALSAQEVKTDLALMALGMTVSELIQQTITPAQQVKVAEQFGRALTDSLKD</sequence>
<accession>A0A0J8GW31</accession>
<protein>
    <submittedName>
        <fullName evidence="1">Uncharacterized protein</fullName>
    </submittedName>
</protein>
<reference evidence="1 2" key="1">
    <citation type="submission" date="2015-04" db="EMBL/GenBank/DDBJ databases">
        <title>Draft Genome Sequence of the Novel Agar-Digesting Marine Bacterium Q1.</title>
        <authorList>
            <person name="Li Y."/>
            <person name="Li D."/>
            <person name="Chen G."/>
            <person name="Du Z."/>
        </authorList>
    </citation>
    <scope>NUCLEOTIDE SEQUENCE [LARGE SCALE GENOMIC DNA]</scope>
    <source>
        <strain evidence="1 2">Q1</strain>
    </source>
</reference>
<dbReference type="OrthoDB" id="5771474at2"/>
<dbReference type="RefSeq" id="WP_048689032.1">
    <property type="nucleotide sequence ID" value="NZ_KQ130482.1"/>
</dbReference>
<dbReference type="InterPro" id="IPR009857">
    <property type="entry name" value="UPF0352"/>
</dbReference>
<name>A0A0J8GW31_9ALTE</name>
<dbReference type="EMBL" id="LAZL01000002">
    <property type="protein sequence ID" value="KMT66972.1"/>
    <property type="molecule type" value="Genomic_DNA"/>
</dbReference>
<proteinExistence type="predicted"/>
<comment type="caution">
    <text evidence="1">The sequence shown here is derived from an EMBL/GenBank/DDBJ whole genome shotgun (WGS) entry which is preliminary data.</text>
</comment>